<protein>
    <submittedName>
        <fullName evidence="1">Uncharacterized protein</fullName>
    </submittedName>
</protein>
<evidence type="ECO:0000313" key="2">
    <source>
        <dbReference type="Proteomes" id="UP000651852"/>
    </source>
</evidence>
<dbReference type="Proteomes" id="UP000651852">
    <property type="component" value="Unassembled WGS sequence"/>
</dbReference>
<organism evidence="1 2">
    <name type="scientific">Pseudomonas folii</name>
    <dbReference type="NCBI Taxonomy" id="2762593"/>
    <lineage>
        <taxon>Bacteria</taxon>
        <taxon>Pseudomonadati</taxon>
        <taxon>Pseudomonadota</taxon>
        <taxon>Gammaproteobacteria</taxon>
        <taxon>Pseudomonadales</taxon>
        <taxon>Pseudomonadaceae</taxon>
        <taxon>Pseudomonas</taxon>
    </lineage>
</organism>
<reference evidence="1 2" key="1">
    <citation type="submission" date="2020-08" db="EMBL/GenBank/DDBJ databases">
        <title>Putative novel bacterial strains isolated from necrotic wheat leaf tissues caused by Xanthomonas translucens.</title>
        <authorList>
            <person name="Tambong J.T."/>
        </authorList>
    </citation>
    <scope>NUCLEOTIDE SEQUENCE [LARGE SCALE GENOMIC DNA]</scope>
    <source>
        <strain evidence="1 2">DOAB 1069</strain>
    </source>
</reference>
<dbReference type="EMBL" id="JACONW010000001">
    <property type="protein sequence ID" value="MBC3948240.1"/>
    <property type="molecule type" value="Genomic_DNA"/>
</dbReference>
<comment type="caution">
    <text evidence="1">The sequence shown here is derived from an EMBL/GenBank/DDBJ whole genome shotgun (WGS) entry which is preliminary data.</text>
</comment>
<name>A0ABR7ATK2_9PSED</name>
<proteinExistence type="predicted"/>
<evidence type="ECO:0000313" key="1">
    <source>
        <dbReference type="EMBL" id="MBC3948240.1"/>
    </source>
</evidence>
<accession>A0ABR7ATK2</accession>
<gene>
    <name evidence="1" type="ORF">H8S59_00440</name>
</gene>
<keyword evidence="2" id="KW-1185">Reference proteome</keyword>
<sequence>MVSQVVAAEVVPATIFRDKVFTSRILILPGGGQASVAKGLIAASTSELLAYLNAHKDFEQLLE</sequence>